<keyword evidence="1" id="KW-0812">Transmembrane</keyword>
<comment type="caution">
    <text evidence="2">The sequence shown here is derived from an EMBL/GenBank/DDBJ whole genome shotgun (WGS) entry which is preliminary data.</text>
</comment>
<gene>
    <name evidence="2" type="ORF">GD597_21370</name>
</gene>
<sequence>MHQFNKHLRLTIYISTILFAALLLGFRFLTNPVTIIGHLKNNSKDNSAFVDRVIVFVKADNKILAKVLTDEKGDFEITIIPQKEKSFDFYCTGLGLDTLLISSVTTFESDTNEMAFYIPGLLKRNALGKVICPICKRADKVYKIQYGDAPVITRHISNTGDTTYSPKYKGTYQESCIIGPAKYYCDRDKAKF</sequence>
<dbReference type="RefSeq" id="WP_171609983.1">
    <property type="nucleotide sequence ID" value="NZ_WHPF01000026.1"/>
</dbReference>
<protein>
    <submittedName>
        <fullName evidence="2">Uncharacterized protein</fullName>
    </submittedName>
</protein>
<proteinExistence type="predicted"/>
<evidence type="ECO:0000313" key="2">
    <source>
        <dbReference type="EMBL" id="NNV58028.1"/>
    </source>
</evidence>
<keyword evidence="1" id="KW-1133">Transmembrane helix</keyword>
<organism evidence="2 3">
    <name type="scientific">Limnovirga soli</name>
    <dbReference type="NCBI Taxonomy" id="2656915"/>
    <lineage>
        <taxon>Bacteria</taxon>
        <taxon>Pseudomonadati</taxon>
        <taxon>Bacteroidota</taxon>
        <taxon>Chitinophagia</taxon>
        <taxon>Chitinophagales</taxon>
        <taxon>Chitinophagaceae</taxon>
        <taxon>Limnovirga</taxon>
    </lineage>
</organism>
<keyword evidence="3" id="KW-1185">Reference proteome</keyword>
<name>A0A8J8FIW9_9BACT</name>
<feature type="transmembrane region" description="Helical" evidence="1">
    <location>
        <begin position="12"/>
        <end position="30"/>
    </location>
</feature>
<reference evidence="2" key="1">
    <citation type="submission" date="2019-10" db="EMBL/GenBank/DDBJ databases">
        <title>Draft genome sequence of Panacibacter sp. KCS-6.</title>
        <authorList>
            <person name="Yim K.J."/>
        </authorList>
    </citation>
    <scope>NUCLEOTIDE SEQUENCE</scope>
    <source>
        <strain evidence="2">KCS-6</strain>
    </source>
</reference>
<dbReference type="AlphaFoldDB" id="A0A8J8FIW9"/>
<accession>A0A8J8FIW9</accession>
<evidence type="ECO:0000313" key="3">
    <source>
        <dbReference type="Proteomes" id="UP000598971"/>
    </source>
</evidence>
<dbReference type="Proteomes" id="UP000598971">
    <property type="component" value="Unassembled WGS sequence"/>
</dbReference>
<keyword evidence="1" id="KW-0472">Membrane</keyword>
<evidence type="ECO:0000256" key="1">
    <source>
        <dbReference type="SAM" id="Phobius"/>
    </source>
</evidence>
<dbReference type="EMBL" id="WHPF01000026">
    <property type="protein sequence ID" value="NNV58028.1"/>
    <property type="molecule type" value="Genomic_DNA"/>
</dbReference>